<protein>
    <submittedName>
        <fullName evidence="7">WW domain-containing adapter protein with coiled-coil-like</fullName>
    </submittedName>
</protein>
<reference evidence="7" key="1">
    <citation type="submission" date="2025-08" db="UniProtKB">
        <authorList>
            <consortium name="RefSeq"/>
        </authorList>
    </citation>
    <scope>IDENTIFICATION</scope>
    <source>
        <tissue evidence="7">Testes</tissue>
    </source>
</reference>
<dbReference type="CDD" id="cd00201">
    <property type="entry name" value="WW"/>
    <property type="match status" value="1"/>
</dbReference>
<accession>A0ABM0LYQ8</accession>
<evidence type="ECO:0000313" key="6">
    <source>
        <dbReference type="Proteomes" id="UP000694865"/>
    </source>
</evidence>
<dbReference type="GeneID" id="100376003"/>
<evidence type="ECO:0000313" key="7">
    <source>
        <dbReference type="RefSeq" id="XP_006812899.1"/>
    </source>
</evidence>
<feature type="compositionally biased region" description="Basic and acidic residues" evidence="4">
    <location>
        <begin position="42"/>
        <end position="51"/>
    </location>
</feature>
<keyword evidence="6" id="KW-1185">Reference proteome</keyword>
<feature type="compositionally biased region" description="Basic and acidic residues" evidence="4">
    <location>
        <begin position="10"/>
        <end position="20"/>
    </location>
</feature>
<evidence type="ECO:0000259" key="5">
    <source>
        <dbReference type="PROSITE" id="PS50020"/>
    </source>
</evidence>
<feature type="region of interest" description="Disordered" evidence="4">
    <location>
        <begin position="372"/>
        <end position="447"/>
    </location>
</feature>
<evidence type="ECO:0000256" key="3">
    <source>
        <dbReference type="ARBA" id="ARBA00023242"/>
    </source>
</evidence>
<keyword evidence="3" id="KW-0539">Nucleus</keyword>
<dbReference type="RefSeq" id="XP_006812899.1">
    <property type="nucleotide sequence ID" value="XM_006812836.1"/>
</dbReference>
<dbReference type="Pfam" id="PF00397">
    <property type="entry name" value="WW"/>
    <property type="match status" value="1"/>
</dbReference>
<gene>
    <name evidence="7" type="primary">LOC100376003</name>
</gene>
<feature type="compositionally biased region" description="Low complexity" evidence="4">
    <location>
        <begin position="375"/>
        <end position="390"/>
    </location>
</feature>
<feature type="compositionally biased region" description="Polar residues" evidence="4">
    <location>
        <begin position="91"/>
        <end position="108"/>
    </location>
</feature>
<dbReference type="InterPro" id="IPR036020">
    <property type="entry name" value="WW_dom_sf"/>
</dbReference>
<comment type="subcellular location">
    <subcellularLocation>
        <location evidence="1">Nucleus</location>
    </subcellularLocation>
</comment>
<dbReference type="PANTHER" id="PTHR15911">
    <property type="entry name" value="WW DOMAIN-CONTAINING ADAPTER PROTEIN WITH COILED-COIL"/>
    <property type="match status" value="1"/>
</dbReference>
<evidence type="ECO:0000256" key="1">
    <source>
        <dbReference type="ARBA" id="ARBA00004123"/>
    </source>
</evidence>
<dbReference type="Proteomes" id="UP000694865">
    <property type="component" value="Unplaced"/>
</dbReference>
<name>A0ABM0LYQ8_SACKO</name>
<evidence type="ECO:0000256" key="4">
    <source>
        <dbReference type="SAM" id="MobiDB-lite"/>
    </source>
</evidence>
<dbReference type="PROSITE" id="PS01159">
    <property type="entry name" value="WW_DOMAIN_1"/>
    <property type="match status" value="1"/>
</dbReference>
<dbReference type="PROSITE" id="PS50020">
    <property type="entry name" value="WW_DOMAIN_2"/>
    <property type="match status" value="1"/>
</dbReference>
<dbReference type="Gene3D" id="2.20.70.10">
    <property type="match status" value="1"/>
</dbReference>
<dbReference type="PANTHER" id="PTHR15911:SF6">
    <property type="entry name" value="WW DOMAIN-CONTAINING ADAPTER PROTEIN WITH COILED-COIL"/>
    <property type="match status" value="1"/>
</dbReference>
<feature type="compositionally biased region" description="Low complexity" evidence="4">
    <location>
        <begin position="302"/>
        <end position="313"/>
    </location>
</feature>
<proteinExistence type="predicted"/>
<sequence length="549" mass="61309">MVMHARTHPRLHDGYHDRNRAHPYQTVGKNPSKSQSGNYNELRSDRRKESPSVRQTDSPSSRHSRSNSGSPRIGSQTSSKSSYSQRTKQRGSSISPSENSTNHQSNAGSNSHSSSDRHSNHDRNISETLDKLNKACAEWSDHISSSGKKYFYNFRTEVSQWEKPKEWAQRDILLKELQKLKERKDCISSSSSSSRPKTLHTISSSSSGSRSKGIESKHSSSDANRPVQHQTQSSSRHSTYDRPSQHKPVLSALQRTSDTTQQTSNRQHEHKNSRSSNTPTTTETTKSLHRHNIESPLVQDMSSPTTPQSTSSRHSQHHHHPLKSPLLHRQSSKSPIVVNSNQQGPRTDELSYNGQSLQQKLQQVEKNITSATNQASPMSLASAASDLSSPQFSPHSTHVSTPSLSNKQQLHEEKSSDSPNSHKSREASPARSIGSHTSGVCHSNLPSAPQLPSSVSLTSSLVQHYNETLTNHVLGWPAEHLERQAQRFNEEAHIIGSQNSSQISVDLKFARSLVRVSEIQSTLQEQRILFLQQQIHELERLKNESTSNT</sequence>
<feature type="compositionally biased region" description="Polar residues" evidence="4">
    <location>
        <begin position="391"/>
        <end position="408"/>
    </location>
</feature>
<feature type="compositionally biased region" description="Low complexity" evidence="4">
    <location>
        <begin position="58"/>
        <end position="86"/>
    </location>
</feature>
<dbReference type="SMART" id="SM00456">
    <property type="entry name" value="WW"/>
    <property type="match status" value="1"/>
</dbReference>
<feature type="compositionally biased region" description="Low complexity" evidence="4">
    <location>
        <begin position="228"/>
        <end position="237"/>
    </location>
</feature>
<organism evidence="6 7">
    <name type="scientific">Saccoglossus kowalevskii</name>
    <name type="common">Acorn worm</name>
    <dbReference type="NCBI Taxonomy" id="10224"/>
    <lineage>
        <taxon>Eukaryota</taxon>
        <taxon>Metazoa</taxon>
        <taxon>Hemichordata</taxon>
        <taxon>Enteropneusta</taxon>
        <taxon>Harrimaniidae</taxon>
        <taxon>Saccoglossus</taxon>
    </lineage>
</organism>
<feature type="region of interest" description="Disordered" evidence="4">
    <location>
        <begin position="182"/>
        <end position="331"/>
    </location>
</feature>
<keyword evidence="2" id="KW-0156">Chromatin regulator</keyword>
<dbReference type="InterPro" id="IPR001202">
    <property type="entry name" value="WW_dom"/>
</dbReference>
<feature type="compositionally biased region" description="Polar residues" evidence="4">
    <location>
        <begin position="27"/>
        <end position="41"/>
    </location>
</feature>
<evidence type="ECO:0000256" key="2">
    <source>
        <dbReference type="ARBA" id="ARBA00022853"/>
    </source>
</evidence>
<feature type="compositionally biased region" description="Low complexity" evidence="4">
    <location>
        <begin position="202"/>
        <end position="211"/>
    </location>
</feature>
<dbReference type="InterPro" id="IPR038867">
    <property type="entry name" value="WAC"/>
</dbReference>
<feature type="region of interest" description="Disordered" evidence="4">
    <location>
        <begin position="1"/>
        <end position="122"/>
    </location>
</feature>
<dbReference type="SUPFAM" id="SSF51045">
    <property type="entry name" value="WW domain"/>
    <property type="match status" value="1"/>
</dbReference>
<feature type="domain" description="WW" evidence="5">
    <location>
        <begin position="139"/>
        <end position="166"/>
    </location>
</feature>
<feature type="compositionally biased region" description="Polar residues" evidence="4">
    <location>
        <begin position="253"/>
        <end position="265"/>
    </location>
</feature>
<feature type="compositionally biased region" description="Polar residues" evidence="4">
    <location>
        <begin position="434"/>
        <end position="447"/>
    </location>
</feature>